<reference evidence="1 2" key="1">
    <citation type="journal article" date="2013" name="Nat. Commun.">
        <title>Genome analysis reveals insights into physiology and longevity of the Brandt's bat Myotis brandtii.</title>
        <authorList>
            <person name="Seim I."/>
            <person name="Fang X."/>
            <person name="Xiong Z."/>
            <person name="Lobanov A.V."/>
            <person name="Huang Z."/>
            <person name="Ma S."/>
            <person name="Feng Y."/>
            <person name="Turanov A.A."/>
            <person name="Zhu Y."/>
            <person name="Lenz T.L."/>
            <person name="Gerashchenko M.V."/>
            <person name="Fan D."/>
            <person name="Hee Yim S."/>
            <person name="Yao X."/>
            <person name="Jordan D."/>
            <person name="Xiong Y."/>
            <person name="Ma Y."/>
            <person name="Lyapunov A.N."/>
            <person name="Chen G."/>
            <person name="Kulakova O.I."/>
            <person name="Sun Y."/>
            <person name="Lee S.G."/>
            <person name="Bronson R.T."/>
            <person name="Moskalev A.A."/>
            <person name="Sunyaev S.R."/>
            <person name="Zhang G."/>
            <person name="Krogh A."/>
            <person name="Wang J."/>
            <person name="Gladyshev V.N."/>
        </authorList>
    </citation>
    <scope>NUCLEOTIDE SEQUENCE [LARGE SCALE GENOMIC DNA]</scope>
</reference>
<accession>S7MMR4</accession>
<sequence length="92" mass="10706">MESSISLFTSTQTKTAQRIMGRYSTHSKEQSLDFIYNNESVKDEAWSCYHTCGDNYNRHGFESNISSSSVPFSIYCVWKRSRRPSLKLMFKS</sequence>
<dbReference type="EMBL" id="KE161657">
    <property type="protein sequence ID" value="EPQ04795.1"/>
    <property type="molecule type" value="Genomic_DNA"/>
</dbReference>
<protein>
    <submittedName>
        <fullName evidence="1">Uncharacterized protein</fullName>
    </submittedName>
</protein>
<keyword evidence="2" id="KW-1185">Reference proteome</keyword>
<name>S7MMR4_MYOBR</name>
<gene>
    <name evidence="1" type="ORF">D623_10015898</name>
</gene>
<organism evidence="1 2">
    <name type="scientific">Myotis brandtii</name>
    <name type="common">Brandt's bat</name>
    <dbReference type="NCBI Taxonomy" id="109478"/>
    <lineage>
        <taxon>Eukaryota</taxon>
        <taxon>Metazoa</taxon>
        <taxon>Chordata</taxon>
        <taxon>Craniata</taxon>
        <taxon>Vertebrata</taxon>
        <taxon>Euteleostomi</taxon>
        <taxon>Mammalia</taxon>
        <taxon>Eutheria</taxon>
        <taxon>Laurasiatheria</taxon>
        <taxon>Chiroptera</taxon>
        <taxon>Yangochiroptera</taxon>
        <taxon>Vespertilionidae</taxon>
        <taxon>Myotis</taxon>
    </lineage>
</organism>
<dbReference type="Proteomes" id="UP000052978">
    <property type="component" value="Unassembled WGS sequence"/>
</dbReference>
<proteinExistence type="predicted"/>
<evidence type="ECO:0000313" key="2">
    <source>
        <dbReference type="Proteomes" id="UP000052978"/>
    </source>
</evidence>
<dbReference type="AlphaFoldDB" id="S7MMR4"/>
<evidence type="ECO:0000313" key="1">
    <source>
        <dbReference type="EMBL" id="EPQ04795.1"/>
    </source>
</evidence>